<feature type="compositionally biased region" description="Polar residues" evidence="1">
    <location>
        <begin position="297"/>
        <end position="307"/>
    </location>
</feature>
<feature type="transmembrane region" description="Helical" evidence="2">
    <location>
        <begin position="169"/>
        <end position="189"/>
    </location>
</feature>
<accession>A0A6J6VR12</accession>
<reference evidence="3" key="1">
    <citation type="submission" date="2020-05" db="EMBL/GenBank/DDBJ databases">
        <authorList>
            <person name="Chiriac C."/>
            <person name="Salcher M."/>
            <person name="Ghai R."/>
            <person name="Kavagutti S V."/>
        </authorList>
    </citation>
    <scope>NUCLEOTIDE SEQUENCE</scope>
</reference>
<dbReference type="AlphaFoldDB" id="A0A6J6VR12"/>
<feature type="transmembrane region" description="Helical" evidence="2">
    <location>
        <begin position="251"/>
        <end position="270"/>
    </location>
</feature>
<evidence type="ECO:0000256" key="1">
    <source>
        <dbReference type="SAM" id="MobiDB-lite"/>
    </source>
</evidence>
<name>A0A6J6VR12_9ZZZZ</name>
<keyword evidence="2" id="KW-1133">Transmembrane helix</keyword>
<keyword evidence="2" id="KW-0812">Transmembrane</keyword>
<protein>
    <submittedName>
        <fullName evidence="3">Unannotated protein</fullName>
    </submittedName>
</protein>
<gene>
    <name evidence="3" type="ORF">UFOPK2958_00072</name>
</gene>
<proteinExistence type="predicted"/>
<dbReference type="EMBL" id="CAFAAB010000004">
    <property type="protein sequence ID" value="CAB4773896.1"/>
    <property type="molecule type" value="Genomic_DNA"/>
</dbReference>
<feature type="transmembrane region" description="Helical" evidence="2">
    <location>
        <begin position="196"/>
        <end position="213"/>
    </location>
</feature>
<sequence>MGIIRRVAAVLLLLLAGLFVFVAGIAKSGDALVGTPNQAVDTALSIISTTEGSNAIGLLLVTNLQKDASPDVAPVFAAHKDALAAAIAATVRDPQTQEIARDIAMKFITAKVTHQAAIIDTSPLLFRITGAMHAVDSRIPAHPTDLSSLAITVKADGESGNPLDAFGTAMWGFLIAAFGLAFVVARFIVRRRTFQYLGFGLALGIPTLFLALVSTRLSSSVQDIDITDPYARVLIDRVVLRVETGLQQTTLLFLVLIGIVLATWAGFYILRARMNATSTATPVQFTEDSKTPEPQLADQSDSGVLAE</sequence>
<feature type="region of interest" description="Disordered" evidence="1">
    <location>
        <begin position="283"/>
        <end position="307"/>
    </location>
</feature>
<evidence type="ECO:0000313" key="3">
    <source>
        <dbReference type="EMBL" id="CAB4773896.1"/>
    </source>
</evidence>
<evidence type="ECO:0000256" key="2">
    <source>
        <dbReference type="SAM" id="Phobius"/>
    </source>
</evidence>
<keyword evidence="2" id="KW-0472">Membrane</keyword>
<organism evidence="3">
    <name type="scientific">freshwater metagenome</name>
    <dbReference type="NCBI Taxonomy" id="449393"/>
    <lineage>
        <taxon>unclassified sequences</taxon>
        <taxon>metagenomes</taxon>
        <taxon>ecological metagenomes</taxon>
    </lineage>
</organism>